<evidence type="ECO:0000313" key="8">
    <source>
        <dbReference type="Proteomes" id="UP000266615"/>
    </source>
</evidence>
<dbReference type="GO" id="GO:0005886">
    <property type="term" value="C:plasma membrane"/>
    <property type="evidence" value="ECO:0007669"/>
    <property type="project" value="UniProtKB-SubCell"/>
</dbReference>
<dbReference type="Proteomes" id="UP000266615">
    <property type="component" value="Unassembled WGS sequence"/>
</dbReference>
<dbReference type="InterPro" id="IPR001123">
    <property type="entry name" value="LeuE-type"/>
</dbReference>
<evidence type="ECO:0000256" key="5">
    <source>
        <dbReference type="ARBA" id="ARBA00023136"/>
    </source>
</evidence>
<feature type="transmembrane region" description="Helical" evidence="6">
    <location>
        <begin position="152"/>
        <end position="175"/>
    </location>
</feature>
<evidence type="ECO:0000256" key="6">
    <source>
        <dbReference type="SAM" id="Phobius"/>
    </source>
</evidence>
<feature type="transmembrane region" description="Helical" evidence="6">
    <location>
        <begin position="187"/>
        <end position="208"/>
    </location>
</feature>
<dbReference type="OrthoDB" id="581870at2"/>
<evidence type="ECO:0000256" key="1">
    <source>
        <dbReference type="ARBA" id="ARBA00004651"/>
    </source>
</evidence>
<protein>
    <submittedName>
        <fullName evidence="7">Lysine transporter LysE</fullName>
    </submittedName>
</protein>
<name>A0A3A4FHE8_9MICC</name>
<dbReference type="PANTHER" id="PTHR30086">
    <property type="entry name" value="ARGININE EXPORTER PROTEIN ARGO"/>
    <property type="match status" value="1"/>
</dbReference>
<dbReference type="PANTHER" id="PTHR30086:SF20">
    <property type="entry name" value="ARGININE EXPORTER PROTEIN ARGO-RELATED"/>
    <property type="match status" value="1"/>
</dbReference>
<dbReference type="RefSeq" id="WP_119902512.1">
    <property type="nucleotide sequence ID" value="NZ_QYZP01000002.1"/>
</dbReference>
<keyword evidence="8" id="KW-1185">Reference proteome</keyword>
<dbReference type="Pfam" id="PF01810">
    <property type="entry name" value="LysE"/>
    <property type="match status" value="1"/>
</dbReference>
<dbReference type="GO" id="GO:0015171">
    <property type="term" value="F:amino acid transmembrane transporter activity"/>
    <property type="evidence" value="ECO:0007669"/>
    <property type="project" value="TreeGrafter"/>
</dbReference>
<proteinExistence type="predicted"/>
<evidence type="ECO:0000256" key="3">
    <source>
        <dbReference type="ARBA" id="ARBA00022692"/>
    </source>
</evidence>
<reference evidence="7 8" key="1">
    <citation type="submission" date="2018-09" db="EMBL/GenBank/DDBJ databases">
        <title>Nesterenkonia natronophila sp. nov., an alkaliphilic actinobacteriume isolated from a soda lake, and emended description of the genus Nesterenkonia.</title>
        <authorList>
            <person name="Menes R.J."/>
            <person name="Iriarte A."/>
        </authorList>
    </citation>
    <scope>NUCLEOTIDE SEQUENCE [LARGE SCALE GENOMIC DNA]</scope>
    <source>
        <strain evidence="7 8">M8</strain>
    </source>
</reference>
<sequence length="213" mass="21764">MIELILTGLWLGLVFNAAPGPVFTESLRRGVRGGFGPALGVQVGSLVGDAAWAVLGLAGAAAMLTQPQLHVPLTLAGCLVLLVLGFQGVRDAIRPRPRQVAAQVTRSNILRGPLTAGALVSLASVWNVVYWAGAGGAVGGALGQDAPLGPLAVFFMAFMASSVVWCFVCAGLIAGLRRAVSQLWTRVIEGGAGAALVVMAVLLLAQTVQTTLS</sequence>
<feature type="transmembrane region" description="Helical" evidence="6">
    <location>
        <begin position="69"/>
        <end position="89"/>
    </location>
</feature>
<keyword evidence="3 6" id="KW-0812">Transmembrane</keyword>
<evidence type="ECO:0000256" key="4">
    <source>
        <dbReference type="ARBA" id="ARBA00022989"/>
    </source>
</evidence>
<evidence type="ECO:0000313" key="7">
    <source>
        <dbReference type="EMBL" id="RJN31725.1"/>
    </source>
</evidence>
<dbReference type="EMBL" id="QYZP01000002">
    <property type="protein sequence ID" value="RJN31725.1"/>
    <property type="molecule type" value="Genomic_DNA"/>
</dbReference>
<comment type="caution">
    <text evidence="7">The sequence shown here is derived from an EMBL/GenBank/DDBJ whole genome shotgun (WGS) entry which is preliminary data.</text>
</comment>
<keyword evidence="4 6" id="KW-1133">Transmembrane helix</keyword>
<keyword evidence="2" id="KW-1003">Cell membrane</keyword>
<organism evidence="7 8">
    <name type="scientific">Nesterenkonia natronophila</name>
    <dbReference type="NCBI Taxonomy" id="2174932"/>
    <lineage>
        <taxon>Bacteria</taxon>
        <taxon>Bacillati</taxon>
        <taxon>Actinomycetota</taxon>
        <taxon>Actinomycetes</taxon>
        <taxon>Micrococcales</taxon>
        <taxon>Micrococcaceae</taxon>
        <taxon>Nesterenkonia</taxon>
    </lineage>
</organism>
<accession>A0A3A4FHE8</accession>
<evidence type="ECO:0000256" key="2">
    <source>
        <dbReference type="ARBA" id="ARBA00022475"/>
    </source>
</evidence>
<dbReference type="AlphaFoldDB" id="A0A3A4FHE8"/>
<feature type="transmembrane region" description="Helical" evidence="6">
    <location>
        <begin position="110"/>
        <end position="132"/>
    </location>
</feature>
<keyword evidence="5 6" id="KW-0472">Membrane</keyword>
<gene>
    <name evidence="7" type="ORF">D3250_06215</name>
</gene>
<comment type="subcellular location">
    <subcellularLocation>
        <location evidence="1">Cell membrane</location>
        <topology evidence="1">Multi-pass membrane protein</topology>
    </subcellularLocation>
</comment>